<evidence type="ECO:0000256" key="2">
    <source>
        <dbReference type="ARBA" id="ARBA00022475"/>
    </source>
</evidence>
<keyword evidence="8" id="KW-0966">Cell projection</keyword>
<keyword evidence="4 7" id="KW-1133">Transmembrane helix</keyword>
<gene>
    <name evidence="8" type="ORF">NCTC12410_00172</name>
</gene>
<evidence type="ECO:0000256" key="4">
    <source>
        <dbReference type="ARBA" id="ARBA00022989"/>
    </source>
</evidence>
<keyword evidence="8" id="KW-0282">Flagellum</keyword>
<feature type="region of interest" description="Disordered" evidence="6">
    <location>
        <begin position="164"/>
        <end position="196"/>
    </location>
</feature>
<evidence type="ECO:0000313" key="8">
    <source>
        <dbReference type="EMBL" id="STO96361.1"/>
    </source>
</evidence>
<evidence type="ECO:0000256" key="6">
    <source>
        <dbReference type="SAM" id="MobiDB-lite"/>
    </source>
</evidence>
<dbReference type="Proteomes" id="UP000254841">
    <property type="component" value="Unassembled WGS sequence"/>
</dbReference>
<keyword evidence="8" id="KW-0969">Cilium</keyword>
<dbReference type="GO" id="GO:0016020">
    <property type="term" value="C:membrane"/>
    <property type="evidence" value="ECO:0007669"/>
    <property type="project" value="InterPro"/>
</dbReference>
<organism evidence="8 9">
    <name type="scientific">Helicobacter canis</name>
    <dbReference type="NCBI Taxonomy" id="29419"/>
    <lineage>
        <taxon>Bacteria</taxon>
        <taxon>Pseudomonadati</taxon>
        <taxon>Campylobacterota</taxon>
        <taxon>Epsilonproteobacteria</taxon>
        <taxon>Campylobacterales</taxon>
        <taxon>Helicobacteraceae</taxon>
        <taxon>Helicobacter</taxon>
    </lineage>
</organism>
<accession>A0A377J1L4</accession>
<dbReference type="RefSeq" id="WP_181814113.1">
    <property type="nucleotide sequence ID" value="NZ_UGHV01000001.1"/>
</dbReference>
<keyword evidence="5 7" id="KW-0472">Membrane</keyword>
<name>A0A377J1L4_9HELI</name>
<dbReference type="InterPro" id="IPR022781">
    <property type="entry name" value="Flagellar_biosynth_FliO"/>
</dbReference>
<evidence type="ECO:0000256" key="5">
    <source>
        <dbReference type="ARBA" id="ARBA00023136"/>
    </source>
</evidence>
<dbReference type="AlphaFoldDB" id="A0A377J1L4"/>
<proteinExistence type="predicted"/>
<comment type="subcellular location">
    <subcellularLocation>
        <location evidence="1">Cell membrane</location>
    </subcellularLocation>
</comment>
<reference evidence="8 9" key="1">
    <citation type="submission" date="2018-06" db="EMBL/GenBank/DDBJ databases">
        <authorList>
            <consortium name="Pathogen Informatics"/>
            <person name="Doyle S."/>
        </authorList>
    </citation>
    <scope>NUCLEOTIDE SEQUENCE [LARGE SCALE GENOMIC DNA]</scope>
    <source>
        <strain evidence="8 9">NCTC12410</strain>
    </source>
</reference>
<evidence type="ECO:0000256" key="3">
    <source>
        <dbReference type="ARBA" id="ARBA00022692"/>
    </source>
</evidence>
<keyword evidence="2" id="KW-1003">Cell membrane</keyword>
<keyword evidence="3 7" id="KW-0812">Transmembrane</keyword>
<dbReference type="EMBL" id="UGHV01000001">
    <property type="protein sequence ID" value="STO96361.1"/>
    <property type="molecule type" value="Genomic_DNA"/>
</dbReference>
<evidence type="ECO:0000256" key="1">
    <source>
        <dbReference type="ARBA" id="ARBA00004236"/>
    </source>
</evidence>
<evidence type="ECO:0000313" key="9">
    <source>
        <dbReference type="Proteomes" id="UP000254841"/>
    </source>
</evidence>
<feature type="compositionally biased region" description="Polar residues" evidence="6">
    <location>
        <begin position="186"/>
        <end position="196"/>
    </location>
</feature>
<sequence length="325" mass="36177">MRLCITSHAQIPTTNPPMKKLGIQHTLAMLMVVAHICGAATLKQIQTYPEQDKLDVLLLLDSAFSGEVGTASVPNGKSTQKMTMISQITSGSKVTRSFQNSPIKKLEIIPKNNNLYFSVESRKPYYVKPSISKDKNTLRLSFFTADSGIVDSLLNTPTTLKPTPINEVFQKPSSTQSTPQDKDTANTKALESPLESTSAPLLDTSKLGLSTQDMDIQKYWYIIASFLLILVVLLYIRKQIRRRSGLNDSLKVVSQSQIDPKNKVIIIEAKEYFYMVLLGDKGNVLLDKIPKQTHTTSNTPQAKPQRIGDVKAFDEKFWSALNNAK</sequence>
<feature type="transmembrane region" description="Helical" evidence="7">
    <location>
        <begin position="219"/>
        <end position="236"/>
    </location>
</feature>
<dbReference type="Pfam" id="PF04347">
    <property type="entry name" value="FliO"/>
    <property type="match status" value="1"/>
</dbReference>
<protein>
    <submittedName>
        <fullName evidence="8">Flagellar biosynthetic protein FliO</fullName>
    </submittedName>
</protein>
<dbReference type="GO" id="GO:0044781">
    <property type="term" value="P:bacterial-type flagellum organization"/>
    <property type="evidence" value="ECO:0007669"/>
    <property type="project" value="InterPro"/>
</dbReference>
<evidence type="ECO:0000256" key="7">
    <source>
        <dbReference type="SAM" id="Phobius"/>
    </source>
</evidence>